<dbReference type="OrthoDB" id="4747031at2"/>
<dbReference type="Proteomes" id="UP000192284">
    <property type="component" value="Unassembled WGS sequence"/>
</dbReference>
<dbReference type="RefSeq" id="WP_083113275.1">
    <property type="nucleotide sequence ID" value="NZ_JACKTS010000060.1"/>
</dbReference>
<dbReference type="Gene3D" id="1.10.287.1060">
    <property type="entry name" value="ESAT-6-like"/>
    <property type="match status" value="1"/>
</dbReference>
<dbReference type="EMBL" id="MVHE01000013">
    <property type="protein sequence ID" value="ORA21719.1"/>
    <property type="molecule type" value="Genomic_DNA"/>
</dbReference>
<comment type="caution">
    <text evidence="1">The sequence shown here is derived from an EMBL/GenBank/DDBJ whole genome shotgun (WGS) entry which is preliminary data.</text>
</comment>
<reference evidence="1 2" key="1">
    <citation type="submission" date="2017-02" db="EMBL/GenBank/DDBJ databases">
        <title>The new phylogeny of genus Mycobacterium.</title>
        <authorList>
            <person name="Tortoli E."/>
            <person name="Trovato A."/>
            <person name="Cirillo D.M."/>
        </authorList>
    </citation>
    <scope>NUCLEOTIDE SEQUENCE [LARGE SCALE GENOMIC DNA]</scope>
    <source>
        <strain evidence="1 2">DSM 45057</strain>
    </source>
</reference>
<dbReference type="SUPFAM" id="SSF140453">
    <property type="entry name" value="EsxAB dimer-like"/>
    <property type="match status" value="1"/>
</dbReference>
<evidence type="ECO:0000313" key="1">
    <source>
        <dbReference type="EMBL" id="ORA21719.1"/>
    </source>
</evidence>
<dbReference type="AlphaFoldDB" id="A0A1W9ZVC1"/>
<dbReference type="InterPro" id="IPR036689">
    <property type="entry name" value="ESAT-6-like_sf"/>
</dbReference>
<keyword evidence="2" id="KW-1185">Reference proteome</keyword>
<sequence length="100" mass="9913">MTTPLRVNLADLATSAGQVQDQHAAFVAAHTSSLGQMEAAQPGWIGTSAAALAALIQGWDAEAAILGGRLATDGTGLATTGRALASTDAKNAAPLTTITV</sequence>
<gene>
    <name evidence="1" type="ORF">BST12_11725</name>
</gene>
<organism evidence="1 2">
    <name type="scientific">Mycobacterium angelicum</name>
    <dbReference type="NCBI Taxonomy" id="470074"/>
    <lineage>
        <taxon>Bacteria</taxon>
        <taxon>Bacillati</taxon>
        <taxon>Actinomycetota</taxon>
        <taxon>Actinomycetes</taxon>
        <taxon>Mycobacteriales</taxon>
        <taxon>Mycobacteriaceae</taxon>
        <taxon>Mycobacterium</taxon>
    </lineage>
</organism>
<evidence type="ECO:0008006" key="3">
    <source>
        <dbReference type="Google" id="ProtNLM"/>
    </source>
</evidence>
<proteinExistence type="predicted"/>
<name>A0A1W9ZVC1_MYCAN</name>
<protein>
    <recommendedName>
        <fullName evidence="3">WXG100 family type VII secretion target</fullName>
    </recommendedName>
</protein>
<evidence type="ECO:0000313" key="2">
    <source>
        <dbReference type="Proteomes" id="UP000192284"/>
    </source>
</evidence>
<accession>A0A1W9ZVC1</accession>